<keyword evidence="2" id="KW-0812">Transmembrane</keyword>
<name>A0A504XMU1_LEIDO</name>
<gene>
    <name evidence="3" type="ORF">CGC21_30510</name>
</gene>
<dbReference type="VEuPathDB" id="TriTrypDB:LdBPK_271820.1"/>
<dbReference type="VEuPathDB" id="TriTrypDB:LDHU3_27.2780"/>
<dbReference type="VEuPathDB" id="TriTrypDB:LDHU3_27.2790"/>
<feature type="compositionally biased region" description="Polar residues" evidence="1">
    <location>
        <begin position="442"/>
        <end position="453"/>
    </location>
</feature>
<keyword evidence="2" id="KW-1133">Transmembrane helix</keyword>
<feature type="transmembrane region" description="Helical" evidence="2">
    <location>
        <begin position="643"/>
        <end position="664"/>
    </location>
</feature>
<organism evidence="3 4">
    <name type="scientific">Leishmania donovani</name>
    <dbReference type="NCBI Taxonomy" id="5661"/>
    <lineage>
        <taxon>Eukaryota</taxon>
        <taxon>Discoba</taxon>
        <taxon>Euglenozoa</taxon>
        <taxon>Kinetoplastea</taxon>
        <taxon>Metakinetoplastina</taxon>
        <taxon>Trypanosomatida</taxon>
        <taxon>Trypanosomatidae</taxon>
        <taxon>Leishmaniinae</taxon>
        <taxon>Leishmania</taxon>
    </lineage>
</organism>
<feature type="compositionally biased region" description="Polar residues" evidence="1">
    <location>
        <begin position="347"/>
        <end position="356"/>
    </location>
</feature>
<feature type="compositionally biased region" description="Low complexity" evidence="1">
    <location>
        <begin position="430"/>
        <end position="441"/>
    </location>
</feature>
<dbReference type="Proteomes" id="UP000318447">
    <property type="component" value="Unassembled WGS sequence"/>
</dbReference>
<dbReference type="AlphaFoldDB" id="A0A504XMU1"/>
<feature type="region of interest" description="Disordered" evidence="1">
    <location>
        <begin position="343"/>
        <end position="363"/>
    </location>
</feature>
<reference evidence="4" key="1">
    <citation type="submission" date="2019-02" db="EMBL/GenBank/DDBJ databases">
        <title>FDA dAtabase for Regulatory Grade micrObial Sequences (FDA-ARGOS): Supporting development and validation of Infectious Disease Dx tests.</title>
        <authorList>
            <person name="Duncan R."/>
            <person name="Fisher C."/>
            <person name="Tallon L."/>
            <person name="Sadzewicz L."/>
            <person name="Sengamalay N."/>
            <person name="Ott S."/>
            <person name="Godinez A."/>
            <person name="Nagaraj S."/>
            <person name="Vavikolanu K."/>
            <person name="Nadendla S."/>
            <person name="Aluvathingal J."/>
            <person name="Sichtig H."/>
        </authorList>
    </citation>
    <scope>NUCLEOTIDE SEQUENCE [LARGE SCALE GENOMIC DNA]</scope>
    <source>
        <strain evidence="4">FDAARGOS_361</strain>
    </source>
</reference>
<evidence type="ECO:0000256" key="1">
    <source>
        <dbReference type="SAM" id="MobiDB-lite"/>
    </source>
</evidence>
<feature type="compositionally biased region" description="Low complexity" evidence="1">
    <location>
        <begin position="511"/>
        <end position="525"/>
    </location>
</feature>
<feature type="transmembrane region" description="Helical" evidence="2">
    <location>
        <begin position="811"/>
        <end position="830"/>
    </location>
</feature>
<feature type="transmembrane region" description="Helical" evidence="2">
    <location>
        <begin position="612"/>
        <end position="631"/>
    </location>
</feature>
<evidence type="ECO:0000313" key="3">
    <source>
        <dbReference type="EMBL" id="TPP47460.1"/>
    </source>
</evidence>
<evidence type="ECO:0000256" key="2">
    <source>
        <dbReference type="SAM" id="Phobius"/>
    </source>
</evidence>
<dbReference type="VEuPathDB" id="TriTrypDB:LdBPK_271830.1"/>
<sequence length="1277" mass="138495">MSGPDDDAAAEAQRNARLETSEDGNAEAPPLVAAFTAGAVTGDWRLLPLHVPGAAAVDGATSAAVLSSPRELLAHRVLATQYFTAPERTLPGEGVFGCSPDLDSDKNGRLCRGGSRSLSGCSSDDIFERCEGGMPKTASWAAPTVASRQTLAPAAARVDASLEQAGLIDSTAAAHVPFPSTLTLAELHGTSLASPRLPGVNAIAAARRVATWSGSDAAFTSPSSPHLPTAATGGASPFASDARRATFSIAALVPVGHYPQLCQILSKGTGILRHHVMVEEEVWEDNIFDEGGTLRGAELCLWLPRRAAVCCFAAVLWLRRFLGMWGMCTMICPPLDSASESDGYDSGSDTVASSESEAAGQRCATGGTARLLSTWPERTALVYRPLLSGSPTTHWGRRQLQRAGMAHSLCFTRDDDPGSASSEEDTNGGASSSLSLLPAPSFMQSLPGATTATGNRGHGEGAGEGRWLREAASADAVVCRTVSYYNVFTSQHAPEMQTYEVGAPDTANRHAMPGSSAASPPPAEHSAAAGIFSATPLPPLPTNAHLLRQPLLLDIAFVGKVYVLLQYVALVLLTATVVLLAVFSFKRSRVSHVEDATACNRYPFANVIPPDLAFSLICFLLNGVFAVRYAVRAVRYEKGGLLVVQVVVVALQVCRAAYFLLFVARRCMRVSSVLLSSPFSRPPWPSLRAGTRGSIASIFSSGVATSGSEGAFIVDDPAPAAGSVLQPLFTLTCASVATSVSLFLAASVLSPWVYASFGWRRYAQGIVQVSLSRVRQRLTVLRTCVQLDGVITANAYLATVFLLDSWPDQRILLLMTLATFAVHYFLIPMLRRSRHWWPLLCAAGVLVTVSAYYAAVIGGALRKDHRLQSVSTSPWYSDCYTDRLRKCLYEISAEYPVSIFRDASAVHSDGDLRLSYNQLERARRQAPLAAVRRHASPFDAAHGALWRHGSQDARVSSGLTSPCVALAVPSRSALPVRRVNNATDTYLPTYGAYPDYFRIQGCNATCFLAREERDNIFFERRIASCCAEYGQCRLKDDYRTYAVLLLLVLMLCSSAVRVVLFAVAWRRWVEEDDVAIDLFIQAHCRCHHLGGNCRQRRYPPSPLPTQNLPWDVEQYVAWRQQQCTAETPLPTFSPAHTMAEPVTNENLQILLTKLMTDRFCSQEASDLDACVQNFVPQHIDGSYVDQSLQRRGIRRCKPYQEMARKCLEDDKKQTAIFRAAAMAPTCKNEQRALQRCQRAKGRDCEAEALETVYCGMVYLVQRQKERQSGAAAPRLAE</sequence>
<feature type="region of interest" description="Disordered" evidence="1">
    <location>
        <begin position="505"/>
        <end position="525"/>
    </location>
</feature>
<feature type="region of interest" description="Disordered" evidence="1">
    <location>
        <begin position="1"/>
        <end position="29"/>
    </location>
</feature>
<feature type="transmembrane region" description="Helical" evidence="2">
    <location>
        <begin position="561"/>
        <end position="585"/>
    </location>
</feature>
<feature type="transmembrane region" description="Helical" evidence="2">
    <location>
        <begin position="1041"/>
        <end position="1065"/>
    </location>
</feature>
<comment type="caution">
    <text evidence="3">The sequence shown here is derived from an EMBL/GenBank/DDBJ whole genome shotgun (WGS) entry which is preliminary data.</text>
</comment>
<accession>A0A504XMU1</accession>
<proteinExistence type="predicted"/>
<dbReference type="EMBL" id="RHLC01000016">
    <property type="protein sequence ID" value="TPP47460.1"/>
    <property type="molecule type" value="Genomic_DNA"/>
</dbReference>
<dbReference type="VEuPathDB" id="TriTrypDB:LdCL_270025500"/>
<feature type="region of interest" description="Disordered" evidence="1">
    <location>
        <begin position="411"/>
        <end position="465"/>
    </location>
</feature>
<dbReference type="VEuPathDB" id="TriTrypDB:LdCL_270025400"/>
<keyword evidence="2" id="KW-0472">Membrane</keyword>
<protein>
    <submittedName>
        <fullName evidence="3">Putative integral membrane protein</fullName>
    </submittedName>
</protein>
<evidence type="ECO:0000313" key="4">
    <source>
        <dbReference type="Proteomes" id="UP000318447"/>
    </source>
</evidence>
<feature type="transmembrane region" description="Helical" evidence="2">
    <location>
        <begin position="836"/>
        <end position="861"/>
    </location>
</feature>